<protein>
    <submittedName>
        <fullName evidence="2">NADH dehydrogenase subunit 6</fullName>
    </submittedName>
</protein>
<keyword evidence="2" id="KW-0496">Mitochondrion</keyword>
<feature type="transmembrane region" description="Helical" evidence="1">
    <location>
        <begin position="57"/>
        <end position="76"/>
    </location>
</feature>
<proteinExistence type="predicted"/>
<dbReference type="RefSeq" id="YP_009491826.1">
    <property type="nucleotide sequence ID" value="NC_037916.1"/>
</dbReference>
<reference evidence="2" key="1">
    <citation type="journal article" date="2018" name="PLoS ONE">
        <title>Comparative analyses of the complete mitochondrial genomes of Dosinia clams and their phylogenetic position within Veneridae.</title>
        <authorList>
            <person name="Lv C."/>
            <person name="Li Q."/>
            <person name="Kong L."/>
        </authorList>
    </citation>
    <scope>NUCLEOTIDE SEQUENCE</scope>
</reference>
<accession>A0A2S1U277</accession>
<dbReference type="AlphaFoldDB" id="A0A2S1U277"/>
<gene>
    <name evidence="2" type="primary">ND6</name>
</gene>
<name>A0A2S1U277_9BIVA</name>
<sequence length="166" mass="18640">MIISWVVELFVLFCFLSVVNFSLKIEHPLMVGMGLLSVLVVMSGVVTFYGSLYSFCLFMVMVGGVLVVFSYTISLISFSIEKMSFGFEKEKNIGIKLGLVFSLLFLMSVGLMLVFESDWVEWSLFSSILYFSKDWGIGIVWMSLLLFLVMVFSVSVASKYSGALLK</sequence>
<keyword evidence="1" id="KW-0812">Transmembrane</keyword>
<feature type="transmembrane region" description="Helical" evidence="1">
    <location>
        <begin position="135"/>
        <end position="157"/>
    </location>
</feature>
<dbReference type="CTD" id="4541"/>
<feature type="transmembrane region" description="Helical" evidence="1">
    <location>
        <begin position="97"/>
        <end position="115"/>
    </location>
</feature>
<geneLocation type="mitochondrion" evidence="2"/>
<keyword evidence="1" id="KW-1133">Transmembrane helix</keyword>
<dbReference type="GeneID" id="36951343"/>
<dbReference type="EMBL" id="MG543473">
    <property type="protein sequence ID" value="AWI67996.1"/>
    <property type="molecule type" value="Genomic_DNA"/>
</dbReference>
<keyword evidence="1" id="KW-0472">Membrane</keyword>
<feature type="transmembrane region" description="Helical" evidence="1">
    <location>
        <begin position="30"/>
        <end position="51"/>
    </location>
</feature>
<evidence type="ECO:0000256" key="1">
    <source>
        <dbReference type="SAM" id="Phobius"/>
    </source>
</evidence>
<organism evidence="2">
    <name type="scientific">Dosinia altior</name>
    <dbReference type="NCBI Taxonomy" id="2184472"/>
    <lineage>
        <taxon>Eukaryota</taxon>
        <taxon>Metazoa</taxon>
        <taxon>Spiralia</taxon>
        <taxon>Lophotrochozoa</taxon>
        <taxon>Mollusca</taxon>
        <taxon>Bivalvia</taxon>
        <taxon>Autobranchia</taxon>
        <taxon>Heteroconchia</taxon>
        <taxon>Euheterodonta</taxon>
        <taxon>Imparidentia</taxon>
        <taxon>Neoheterodontei</taxon>
        <taxon>Venerida</taxon>
        <taxon>Veneroidea</taxon>
        <taxon>Veneridae</taxon>
        <taxon>Dosinia</taxon>
    </lineage>
</organism>
<feature type="transmembrane region" description="Helical" evidence="1">
    <location>
        <begin position="6"/>
        <end position="23"/>
    </location>
</feature>
<evidence type="ECO:0000313" key="2">
    <source>
        <dbReference type="EMBL" id="AWI67996.1"/>
    </source>
</evidence>